<feature type="transmembrane region" description="Helical" evidence="5">
    <location>
        <begin position="29"/>
        <end position="53"/>
    </location>
</feature>
<proteinExistence type="predicted"/>
<evidence type="ECO:0000313" key="7">
    <source>
        <dbReference type="Proteomes" id="UP000639403"/>
    </source>
</evidence>
<dbReference type="Gene3D" id="1.20.1250.20">
    <property type="entry name" value="MFS general substrate transporter like domains"/>
    <property type="match status" value="1"/>
</dbReference>
<dbReference type="PANTHER" id="PTHR23507">
    <property type="entry name" value="ZGC:174356"/>
    <property type="match status" value="1"/>
</dbReference>
<evidence type="ECO:0000313" key="6">
    <source>
        <dbReference type="EMBL" id="KAF9806635.1"/>
    </source>
</evidence>
<dbReference type="InterPro" id="IPR011701">
    <property type="entry name" value="MFS"/>
</dbReference>
<dbReference type="GO" id="GO:0022857">
    <property type="term" value="F:transmembrane transporter activity"/>
    <property type="evidence" value="ECO:0007669"/>
    <property type="project" value="InterPro"/>
</dbReference>
<reference evidence="6" key="1">
    <citation type="submission" date="2020-11" db="EMBL/GenBank/DDBJ databases">
        <authorList>
            <person name="Koelle M."/>
            <person name="Horta M.A.C."/>
            <person name="Nowrousian M."/>
            <person name="Ohm R.A."/>
            <person name="Benz P."/>
            <person name="Pilgard A."/>
        </authorList>
    </citation>
    <scope>NUCLEOTIDE SEQUENCE</scope>
    <source>
        <strain evidence="6">FPRL280</strain>
    </source>
</reference>
<sequence length="359" mass="38613">MAAGTVLRAIGDVWLFLCLRSSALTTSNAVLLTALFNGLAGGSYVVLTAQLAFLTDTSSPTRRTFVLGLALSVMPMGSIASTILSAAVTSLELYGAVFSIAMVVHLMYLAYLHYVLRELRKPSRLEANALEEKPPSVKEWILSGALFTPIVMIVSNPTLRWLSMMIPCLVFARKVAELEVTNQLSEMPIRRQSTNDSQDGPNLGDVELDNVPRDAGLDAAGSGQSRFDNKVAVRQELLLCRLCFFVQATSLVLLSLSRNKTFSSVAFAITALGSPVDASLFTLTTLAVAPGQIGSAIIGFRVIENMAGALCGSLLSAISKVTSERPSFVVCWPTAGVCVLCAIVIARLRPRMLREDDRH</sequence>
<name>A0A8H7NWB6_9APHY</name>
<dbReference type="AlphaFoldDB" id="A0A8H7NWB6"/>
<evidence type="ECO:0000256" key="5">
    <source>
        <dbReference type="SAM" id="Phobius"/>
    </source>
</evidence>
<organism evidence="6 7">
    <name type="scientific">Rhodonia placenta</name>
    <dbReference type="NCBI Taxonomy" id="104341"/>
    <lineage>
        <taxon>Eukaryota</taxon>
        <taxon>Fungi</taxon>
        <taxon>Dikarya</taxon>
        <taxon>Basidiomycota</taxon>
        <taxon>Agaricomycotina</taxon>
        <taxon>Agaricomycetes</taxon>
        <taxon>Polyporales</taxon>
        <taxon>Adustoporiaceae</taxon>
        <taxon>Rhodonia</taxon>
    </lineage>
</organism>
<feature type="transmembrane region" description="Helical" evidence="5">
    <location>
        <begin position="302"/>
        <end position="321"/>
    </location>
</feature>
<feature type="transmembrane region" description="Helical" evidence="5">
    <location>
        <begin position="262"/>
        <end position="290"/>
    </location>
</feature>
<dbReference type="PANTHER" id="PTHR23507:SF1">
    <property type="entry name" value="FI18259P1-RELATED"/>
    <property type="match status" value="1"/>
</dbReference>
<dbReference type="Pfam" id="PF07690">
    <property type="entry name" value="MFS_1"/>
    <property type="match status" value="1"/>
</dbReference>
<dbReference type="Proteomes" id="UP000639403">
    <property type="component" value="Unassembled WGS sequence"/>
</dbReference>
<accession>A0A8H7NWB6</accession>
<evidence type="ECO:0000256" key="1">
    <source>
        <dbReference type="ARBA" id="ARBA00004141"/>
    </source>
</evidence>
<dbReference type="InterPro" id="IPR036259">
    <property type="entry name" value="MFS_trans_sf"/>
</dbReference>
<dbReference type="SUPFAM" id="SSF103473">
    <property type="entry name" value="MFS general substrate transporter"/>
    <property type="match status" value="2"/>
</dbReference>
<dbReference type="EMBL" id="JADOXO010000322">
    <property type="protein sequence ID" value="KAF9806635.1"/>
    <property type="molecule type" value="Genomic_DNA"/>
</dbReference>
<keyword evidence="2 5" id="KW-0812">Transmembrane</keyword>
<feature type="transmembrane region" description="Helical" evidence="5">
    <location>
        <begin position="65"/>
        <end position="87"/>
    </location>
</feature>
<keyword evidence="4 5" id="KW-0472">Membrane</keyword>
<feature type="transmembrane region" description="Helical" evidence="5">
    <location>
        <begin position="327"/>
        <end position="348"/>
    </location>
</feature>
<keyword evidence="3 5" id="KW-1133">Transmembrane helix</keyword>
<evidence type="ECO:0000256" key="2">
    <source>
        <dbReference type="ARBA" id="ARBA00022692"/>
    </source>
</evidence>
<evidence type="ECO:0000256" key="3">
    <source>
        <dbReference type="ARBA" id="ARBA00022989"/>
    </source>
</evidence>
<feature type="transmembrane region" description="Helical" evidence="5">
    <location>
        <begin position="238"/>
        <end position="256"/>
    </location>
</feature>
<comment type="caution">
    <text evidence="6">The sequence shown here is derived from an EMBL/GenBank/DDBJ whole genome shotgun (WGS) entry which is preliminary data.</text>
</comment>
<gene>
    <name evidence="6" type="ORF">IEO21_08616</name>
</gene>
<evidence type="ECO:0000256" key="4">
    <source>
        <dbReference type="ARBA" id="ARBA00023136"/>
    </source>
</evidence>
<dbReference type="GO" id="GO:0016020">
    <property type="term" value="C:membrane"/>
    <property type="evidence" value="ECO:0007669"/>
    <property type="project" value="UniProtKB-SubCell"/>
</dbReference>
<comment type="subcellular location">
    <subcellularLocation>
        <location evidence="1">Membrane</location>
        <topology evidence="1">Multi-pass membrane protein</topology>
    </subcellularLocation>
</comment>
<feature type="transmembrane region" description="Helical" evidence="5">
    <location>
        <begin position="93"/>
        <end position="116"/>
    </location>
</feature>
<protein>
    <submittedName>
        <fullName evidence="6">Uncharacterized protein</fullName>
    </submittedName>
</protein>
<reference evidence="6" key="2">
    <citation type="journal article" name="Front. Microbiol.">
        <title>Degradative Capacity of Two Strains of Rhodonia placenta: From Phenotype to Genotype.</title>
        <authorList>
            <person name="Kolle M."/>
            <person name="Horta M.A.C."/>
            <person name="Nowrousian M."/>
            <person name="Ohm R.A."/>
            <person name="Benz J.P."/>
            <person name="Pilgard A."/>
        </authorList>
    </citation>
    <scope>NUCLEOTIDE SEQUENCE</scope>
    <source>
        <strain evidence="6">FPRL280</strain>
    </source>
</reference>